<proteinExistence type="predicted"/>
<dbReference type="Pfam" id="PF09972">
    <property type="entry name" value="DUF2207"/>
    <property type="match status" value="1"/>
</dbReference>
<keyword evidence="6" id="KW-1185">Reference proteome</keyword>
<protein>
    <submittedName>
        <fullName evidence="5">Uncharacterized membrane protein</fullName>
    </submittedName>
</protein>
<gene>
    <name evidence="5" type="ORF">SAMN02745691_01526</name>
</gene>
<feature type="region of interest" description="Disordered" evidence="1">
    <location>
        <begin position="626"/>
        <end position="645"/>
    </location>
</feature>
<evidence type="ECO:0000256" key="1">
    <source>
        <dbReference type="SAM" id="MobiDB-lite"/>
    </source>
</evidence>
<name>A0A1M6HCH4_9FIRM</name>
<evidence type="ECO:0000259" key="3">
    <source>
        <dbReference type="Pfam" id="PF09972"/>
    </source>
</evidence>
<evidence type="ECO:0000259" key="4">
    <source>
        <dbReference type="Pfam" id="PF20990"/>
    </source>
</evidence>
<feature type="transmembrane region" description="Helical" evidence="2">
    <location>
        <begin position="441"/>
        <end position="460"/>
    </location>
</feature>
<feature type="transmembrane region" description="Helical" evidence="2">
    <location>
        <begin position="472"/>
        <end position="492"/>
    </location>
</feature>
<keyword evidence="2" id="KW-0812">Transmembrane</keyword>
<dbReference type="AlphaFoldDB" id="A0A1M6HCH4"/>
<keyword evidence="2" id="KW-1133">Transmembrane helix</keyword>
<evidence type="ECO:0000313" key="5">
    <source>
        <dbReference type="EMBL" id="SHJ19907.1"/>
    </source>
</evidence>
<sequence length="645" mass="70823">MLAMLLFSAADVSAAGNLSENSSYGAYEYVIDSYDVNMSVNENNTFDITEKIGAYFNVPKHGIIRYIPLQNKVERLDGTTSYNRAKVTDITVDSLYSLAVSGGQKVLKIGDADTTLTGAKDYVISYRYNLGRDTGKGYDEFYFNIIGRDWDTAIGNITFSITMPKEFDVEKLGFSRGTAGNTDSTGITYKVEGNVITGSYAGTLNPGEALTVRLELPEGYFTGASNNFDLLMILSFVMPPLFALLAVFMWLKFGKDKKVIETVEFYPPEGYNSAEIGFLYRGKADSNDVISLLVYLANKGYIKIVEVEEHTLFAQKSAFKLVKLKDYEGEEENERLFLNGLFSTAKKFSIGDIAGMFGAGKLSKTEDRYESREEVTSEELYNSFYITLNRIVQNLNAKENRQKVFEKTSLSKGIFVMAMIAIVYVLITIKPVLEYGGSSPLVLALLFPGIGFTLLFWMVFGNTKIPVKIFGVVWGLGFGGVPWATMVLPALMADPLYLAVYIEGIICVFVMVLMLKVMPKRTDYGNEILGRIRGFRTFLETAEKPKLEELVLRDPLYFYNILPFTYVLGVSDKWIRKFEVIALQAPDWYAGNSVFSMVAFGAFMNSTMSTASAAMSSSPSGGGAGGFSGGGSAGGGSGGGGGGSW</sequence>
<dbReference type="InterPro" id="IPR048389">
    <property type="entry name" value="YciQ-like_C"/>
</dbReference>
<feature type="transmembrane region" description="Helical" evidence="2">
    <location>
        <begin position="410"/>
        <end position="429"/>
    </location>
</feature>
<feature type="transmembrane region" description="Helical" evidence="2">
    <location>
        <begin position="498"/>
        <end position="515"/>
    </location>
</feature>
<reference evidence="5 6" key="1">
    <citation type="submission" date="2016-11" db="EMBL/GenBank/DDBJ databases">
        <authorList>
            <person name="Jaros S."/>
            <person name="Januszkiewicz K."/>
            <person name="Wedrychowicz H."/>
        </authorList>
    </citation>
    <scope>NUCLEOTIDE SEQUENCE [LARGE SCALE GENOMIC DNA]</scope>
    <source>
        <strain evidence="5 6">DSM 15970</strain>
    </source>
</reference>
<accession>A0A1M6HCH4</accession>
<dbReference type="STRING" id="1122934.SAMN02745691_01526"/>
<keyword evidence="2" id="KW-0472">Membrane</keyword>
<dbReference type="OrthoDB" id="9767603at2"/>
<feature type="domain" description="DUF2207" evidence="3">
    <location>
        <begin position="31"/>
        <end position="214"/>
    </location>
</feature>
<evidence type="ECO:0000313" key="6">
    <source>
        <dbReference type="Proteomes" id="UP000184342"/>
    </source>
</evidence>
<feature type="transmembrane region" description="Helical" evidence="2">
    <location>
        <begin position="230"/>
        <end position="251"/>
    </location>
</feature>
<dbReference type="InterPro" id="IPR018702">
    <property type="entry name" value="DUF2207"/>
</dbReference>
<dbReference type="Pfam" id="PF20990">
    <property type="entry name" value="DUF2207_C"/>
    <property type="match status" value="1"/>
</dbReference>
<organism evidence="5 6">
    <name type="scientific">Parasporobacterium paucivorans DSM 15970</name>
    <dbReference type="NCBI Taxonomy" id="1122934"/>
    <lineage>
        <taxon>Bacteria</taxon>
        <taxon>Bacillati</taxon>
        <taxon>Bacillota</taxon>
        <taxon>Clostridia</taxon>
        <taxon>Lachnospirales</taxon>
        <taxon>Lachnospiraceae</taxon>
        <taxon>Parasporobacterium</taxon>
    </lineage>
</organism>
<dbReference type="EMBL" id="FQYT01000014">
    <property type="protein sequence ID" value="SHJ19907.1"/>
    <property type="molecule type" value="Genomic_DNA"/>
</dbReference>
<feature type="domain" description="Predicted membrane protein YciQ-like C-terminal" evidence="4">
    <location>
        <begin position="264"/>
        <end position="578"/>
    </location>
</feature>
<evidence type="ECO:0000256" key="2">
    <source>
        <dbReference type="SAM" id="Phobius"/>
    </source>
</evidence>
<dbReference type="Proteomes" id="UP000184342">
    <property type="component" value="Unassembled WGS sequence"/>
</dbReference>